<accession>A0ABP6L282</accession>
<evidence type="ECO:0000313" key="1">
    <source>
        <dbReference type="EMBL" id="GAA3026711.1"/>
    </source>
</evidence>
<comment type="caution">
    <text evidence="1">The sequence shown here is derived from an EMBL/GenBank/DDBJ whole genome shotgun (WGS) entry which is preliminary data.</text>
</comment>
<protein>
    <submittedName>
        <fullName evidence="1">Uncharacterized protein</fullName>
    </submittedName>
</protein>
<name>A0ABP6L282_9ENTE</name>
<dbReference type="Proteomes" id="UP001501577">
    <property type="component" value="Unassembled WGS sequence"/>
</dbReference>
<keyword evidence="2" id="KW-1185">Reference proteome</keyword>
<evidence type="ECO:0000313" key="2">
    <source>
        <dbReference type="Proteomes" id="UP001501577"/>
    </source>
</evidence>
<gene>
    <name evidence="1" type="ORF">GCM10019998_23960</name>
</gene>
<proteinExistence type="predicted"/>
<dbReference type="EMBL" id="BAAAXQ010000079">
    <property type="protein sequence ID" value="GAA3026711.1"/>
    <property type="molecule type" value="Genomic_DNA"/>
</dbReference>
<reference evidence="2" key="1">
    <citation type="journal article" date="2019" name="Int. J. Syst. Evol. Microbiol.">
        <title>The Global Catalogue of Microorganisms (GCM) 10K type strain sequencing project: providing services to taxonomists for standard genome sequencing and annotation.</title>
        <authorList>
            <consortium name="The Broad Institute Genomics Platform"/>
            <consortium name="The Broad Institute Genome Sequencing Center for Infectious Disease"/>
            <person name="Wu L."/>
            <person name="Ma J."/>
        </authorList>
    </citation>
    <scope>NUCLEOTIDE SEQUENCE [LARGE SCALE GENOMIC DNA]</scope>
    <source>
        <strain evidence="2">JCM 8736</strain>
    </source>
</reference>
<sequence>MQLANLKQTNKGSVQMKIGKNLKEKITEAAETIYDVSKKDVKVDVSKKGLSVQEKRPTRQRIKWQAKIR</sequence>
<organism evidence="1 2">
    <name type="scientific">Tetragenococcus solitarius</name>
    <dbReference type="NCBI Taxonomy" id="71453"/>
    <lineage>
        <taxon>Bacteria</taxon>
        <taxon>Bacillati</taxon>
        <taxon>Bacillota</taxon>
        <taxon>Bacilli</taxon>
        <taxon>Lactobacillales</taxon>
        <taxon>Enterococcaceae</taxon>
        <taxon>Tetragenococcus</taxon>
    </lineage>
</organism>